<evidence type="ECO:0000256" key="3">
    <source>
        <dbReference type="ARBA" id="ARBA00022692"/>
    </source>
</evidence>
<keyword evidence="2" id="KW-1003">Cell membrane</keyword>
<accession>A0A182Y4K4</accession>
<keyword evidence="6" id="KW-0675">Receptor</keyword>
<sequence>MSRWSYALAVMSCLTVQAARQADITAYVSHYAYTLQMQHWGVFNCWILQFYTKSTHSSMVDAVARQLNAHHISVLQSDHRATHVPIFREPNMVILLWGNHAQTVASFNTHWWISSIPPDCPTIVLFERESVMQPWLIGAYFAPRLVYYIALIALNVDALYTFHYEPFRLQTLSGFPSYSELFFDRLQTLQTKKLTAVYISDYYTVLFCNNLYGEDIALFNQFAETLQFAITFREIQCSRNETIDHCISRSSDAHLIVNRLYLIHYSKYAVCRASMEQITIATPKGRLLTVWEILLKPFQPPAWTMMLAILVACQLAQQLAPALFVNNLLSLALFGFEKRRLRLTKFGEKVTACALIILFFQLKCAYEAKLVSYLTETPRIPDALSIEALRARNITVYRGKINIDHVDKLDGMVAQYEGSRIVFDGSTFLENREALMVEQLLSDSVDNHGISYTILPDNVFEILPFYVFPIKSLFGKRFHTYQQRVFEAGMQQHWRQEHLNCFLLHIVNMHHDRRDHAGANAAIRYDHLKPLLLFFLAQWTTALLVFLGETVLGSTPPSVNNASARIGENTTRR</sequence>
<dbReference type="AlphaFoldDB" id="A0A182Y4K4"/>
<proteinExistence type="predicted"/>
<dbReference type="GO" id="GO:0005886">
    <property type="term" value="C:plasma membrane"/>
    <property type="evidence" value="ECO:0007669"/>
    <property type="project" value="UniProtKB-SubCell"/>
</dbReference>
<dbReference type="EnsemblMetazoa" id="ASTEI03390-RA">
    <property type="protein sequence ID" value="ASTEI03390-PA"/>
    <property type="gene ID" value="ASTEI03390"/>
</dbReference>
<dbReference type="InterPro" id="IPR052192">
    <property type="entry name" value="Insect_Ionotropic_Sensory_Rcpt"/>
</dbReference>
<evidence type="ECO:0000256" key="4">
    <source>
        <dbReference type="ARBA" id="ARBA00022989"/>
    </source>
</evidence>
<reference evidence="8" key="2">
    <citation type="submission" date="2020-05" db="UniProtKB">
        <authorList>
            <consortium name="EnsemblMetazoa"/>
        </authorList>
    </citation>
    <scope>IDENTIFICATION</scope>
    <source>
        <strain evidence="8">Indian</strain>
    </source>
</reference>
<dbReference type="OMA" id="EAGMQQH"/>
<dbReference type="VEuPathDB" id="VectorBase:ASTEI03390"/>
<dbReference type="Proteomes" id="UP000076408">
    <property type="component" value="Unassembled WGS sequence"/>
</dbReference>
<evidence type="ECO:0000256" key="2">
    <source>
        <dbReference type="ARBA" id="ARBA00022475"/>
    </source>
</evidence>
<keyword evidence="5" id="KW-0472">Membrane</keyword>
<name>A0A182Y4K4_ANOST</name>
<organism evidence="8 9">
    <name type="scientific">Anopheles stephensi</name>
    <name type="common">Indo-Pakistan malaria mosquito</name>
    <dbReference type="NCBI Taxonomy" id="30069"/>
    <lineage>
        <taxon>Eukaryota</taxon>
        <taxon>Metazoa</taxon>
        <taxon>Ecdysozoa</taxon>
        <taxon>Arthropoda</taxon>
        <taxon>Hexapoda</taxon>
        <taxon>Insecta</taxon>
        <taxon>Pterygota</taxon>
        <taxon>Neoptera</taxon>
        <taxon>Endopterygota</taxon>
        <taxon>Diptera</taxon>
        <taxon>Nematocera</taxon>
        <taxon>Culicoidea</taxon>
        <taxon>Culicidae</taxon>
        <taxon>Anophelinae</taxon>
        <taxon>Anopheles</taxon>
    </lineage>
</organism>
<dbReference type="VEuPathDB" id="VectorBase:ASTE003155"/>
<dbReference type="VEuPathDB" id="VectorBase:ASTEI20_041192"/>
<reference evidence="9" key="1">
    <citation type="journal article" date="2014" name="Genome Biol.">
        <title>Genome analysis of a major urban malaria vector mosquito, Anopheles stephensi.</title>
        <authorList>
            <person name="Jiang X."/>
            <person name="Peery A."/>
            <person name="Hall A.B."/>
            <person name="Sharma A."/>
            <person name="Chen X.G."/>
            <person name="Waterhouse R.M."/>
            <person name="Komissarov A."/>
            <person name="Riehle M.M."/>
            <person name="Shouche Y."/>
            <person name="Sharakhova M.V."/>
            <person name="Lawson D."/>
            <person name="Pakpour N."/>
            <person name="Arensburger P."/>
            <person name="Davidson V.L."/>
            <person name="Eiglmeier K."/>
            <person name="Emrich S."/>
            <person name="George P."/>
            <person name="Kennedy R.C."/>
            <person name="Mane S.P."/>
            <person name="Maslen G."/>
            <person name="Oringanje C."/>
            <person name="Qi Y."/>
            <person name="Settlage R."/>
            <person name="Tojo M."/>
            <person name="Tubio J.M."/>
            <person name="Unger M.F."/>
            <person name="Wang B."/>
            <person name="Vernick K.D."/>
            <person name="Ribeiro J.M."/>
            <person name="James A.A."/>
            <person name="Michel K."/>
            <person name="Riehle M.A."/>
            <person name="Luckhart S."/>
            <person name="Sharakhov I.V."/>
            <person name="Tu Z."/>
        </authorList>
    </citation>
    <scope>NUCLEOTIDE SEQUENCE [LARGE SCALE GENOMIC DNA]</scope>
    <source>
        <strain evidence="9">Indian</strain>
    </source>
</reference>
<keyword evidence="7" id="KW-0325">Glycoprotein</keyword>
<dbReference type="STRING" id="30069.A0A182Y4K4"/>
<evidence type="ECO:0000256" key="6">
    <source>
        <dbReference type="ARBA" id="ARBA00023170"/>
    </source>
</evidence>
<evidence type="ECO:0000313" key="8">
    <source>
        <dbReference type="EnsemblMetazoa" id="ASTEI03390-PA"/>
    </source>
</evidence>
<keyword evidence="3" id="KW-0812">Transmembrane</keyword>
<dbReference type="PANTHER" id="PTHR42643">
    <property type="entry name" value="IONOTROPIC RECEPTOR 20A-RELATED"/>
    <property type="match status" value="1"/>
</dbReference>
<evidence type="ECO:0000313" key="9">
    <source>
        <dbReference type="Proteomes" id="UP000076408"/>
    </source>
</evidence>
<evidence type="ECO:0000256" key="7">
    <source>
        <dbReference type="ARBA" id="ARBA00023180"/>
    </source>
</evidence>
<dbReference type="PANTHER" id="PTHR42643:SF41">
    <property type="entry name" value="IONOTROPIC RECEPTOR 20A-RELATED"/>
    <property type="match status" value="1"/>
</dbReference>
<protein>
    <recommendedName>
        <fullName evidence="10">Ionotropic receptor</fullName>
    </recommendedName>
</protein>
<evidence type="ECO:0008006" key="10">
    <source>
        <dbReference type="Google" id="ProtNLM"/>
    </source>
</evidence>
<keyword evidence="4" id="KW-1133">Transmembrane helix</keyword>
<evidence type="ECO:0000256" key="5">
    <source>
        <dbReference type="ARBA" id="ARBA00023136"/>
    </source>
</evidence>
<evidence type="ECO:0000256" key="1">
    <source>
        <dbReference type="ARBA" id="ARBA00004651"/>
    </source>
</evidence>
<keyword evidence="9" id="KW-1185">Reference proteome</keyword>
<comment type="subcellular location">
    <subcellularLocation>
        <location evidence="1">Cell membrane</location>
        <topology evidence="1">Multi-pass membrane protein</topology>
    </subcellularLocation>
</comment>